<accession>A0A1X0P698</accession>
<reference evidence="7 8" key="1">
    <citation type="submission" date="2017-03" db="EMBL/GenBank/DDBJ databases">
        <title>An alternative strategy for trypanosome survival in the mammalian bloodstream revealed through genome and transcriptome analysis of the ubiquitous bovine parasite Trypanosoma (Megatrypanum) theileri.</title>
        <authorList>
            <person name="Kelly S."/>
            <person name="Ivens A."/>
            <person name="Mott A."/>
            <person name="O'Neill E."/>
            <person name="Emms D."/>
            <person name="Macleod O."/>
            <person name="Voorheis P."/>
            <person name="Matthews J."/>
            <person name="Matthews K."/>
            <person name="Carrington M."/>
        </authorList>
    </citation>
    <scope>NUCLEOTIDE SEQUENCE [LARGE SCALE GENOMIC DNA]</scope>
    <source>
        <strain evidence="7">Edinburgh</strain>
    </source>
</reference>
<keyword evidence="8" id="KW-1185">Reference proteome</keyword>
<keyword evidence="3 4" id="KW-0653">Protein transport</keyword>
<evidence type="ECO:0000256" key="3">
    <source>
        <dbReference type="ARBA" id="ARBA00022927"/>
    </source>
</evidence>
<dbReference type="GO" id="GO:0031902">
    <property type="term" value="C:late endosome membrane"/>
    <property type="evidence" value="ECO:0007669"/>
    <property type="project" value="UniProtKB-UniRule"/>
</dbReference>
<organism evidence="7 8">
    <name type="scientific">Trypanosoma theileri</name>
    <dbReference type="NCBI Taxonomy" id="67003"/>
    <lineage>
        <taxon>Eukaryota</taxon>
        <taxon>Discoba</taxon>
        <taxon>Euglenozoa</taxon>
        <taxon>Kinetoplastea</taxon>
        <taxon>Metakinetoplastina</taxon>
        <taxon>Trypanosomatida</taxon>
        <taxon>Trypanosomatidae</taxon>
        <taxon>Trypanosoma</taxon>
    </lineage>
</organism>
<evidence type="ECO:0000256" key="1">
    <source>
        <dbReference type="ARBA" id="ARBA00009697"/>
    </source>
</evidence>
<evidence type="ECO:0000256" key="2">
    <source>
        <dbReference type="ARBA" id="ARBA00022448"/>
    </source>
</evidence>
<dbReference type="GO" id="GO:0043130">
    <property type="term" value="F:ubiquitin binding"/>
    <property type="evidence" value="ECO:0007669"/>
    <property type="project" value="UniProtKB-UniRule"/>
</dbReference>
<dbReference type="GeneID" id="39981757"/>
<dbReference type="PANTHER" id="PTHR13128">
    <property type="entry name" value="VACUOLAR PROTEIN-SORTING-ASSOCIATED PROTEIN 36"/>
    <property type="match status" value="1"/>
</dbReference>
<feature type="region of interest" description="Disordered" evidence="5">
    <location>
        <begin position="131"/>
        <end position="179"/>
    </location>
</feature>
<evidence type="ECO:0000313" key="8">
    <source>
        <dbReference type="Proteomes" id="UP000192257"/>
    </source>
</evidence>
<dbReference type="RefSeq" id="XP_028886523.1">
    <property type="nucleotide sequence ID" value="XM_029021977.1"/>
</dbReference>
<dbReference type="STRING" id="67003.A0A1X0P698"/>
<dbReference type="EMBL" id="NBCO01000003">
    <property type="protein sequence ID" value="ORC92457.1"/>
    <property type="molecule type" value="Genomic_DNA"/>
</dbReference>
<dbReference type="GO" id="GO:0000814">
    <property type="term" value="C:ESCRT II complex"/>
    <property type="evidence" value="ECO:0007669"/>
    <property type="project" value="UniProtKB-UniRule"/>
</dbReference>
<keyword evidence="4" id="KW-0967">Endosome</keyword>
<feature type="domain" description="GLUE N-terminal" evidence="6">
    <location>
        <begin position="3"/>
        <end position="131"/>
    </location>
</feature>
<comment type="similarity">
    <text evidence="1 4">Belongs to the VPS36 family.</text>
</comment>
<dbReference type="Pfam" id="PF11605">
    <property type="entry name" value="Vps36_ESCRT-II"/>
    <property type="match status" value="1"/>
</dbReference>
<gene>
    <name evidence="7" type="ORF">TM35_000032100</name>
</gene>
<dbReference type="InterPro" id="IPR011993">
    <property type="entry name" value="PH-like_dom_sf"/>
</dbReference>
<comment type="subcellular location">
    <subcellularLocation>
        <location evidence="4">Cytoplasm</location>
    </subcellularLocation>
    <subcellularLocation>
        <location evidence="4">Endosome</location>
    </subcellularLocation>
</comment>
<dbReference type="PANTHER" id="PTHR13128:SF12">
    <property type="entry name" value="VACUOLAR PROTEIN-SORTING-ASSOCIATED PROTEIN 36"/>
    <property type="match status" value="1"/>
</dbReference>
<protein>
    <recommendedName>
        <fullName evidence="4">Vacuolar protein-sorting-associated protein 36</fullName>
    </recommendedName>
    <alternativeName>
        <fullName evidence="4">ESCRT-II complex subunit VPS36</fullName>
    </alternativeName>
</protein>
<dbReference type="GO" id="GO:0032266">
    <property type="term" value="F:phosphatidylinositol-3-phosphate binding"/>
    <property type="evidence" value="ECO:0007669"/>
    <property type="project" value="UniProtKB-UniRule"/>
</dbReference>
<comment type="subunit">
    <text evidence="4">Component of the endosomal sorting complex required for transport II (ESCRT-II).</text>
</comment>
<comment type="caution">
    <text evidence="7">The sequence shown here is derived from an EMBL/GenBank/DDBJ whole genome shotgun (WGS) entry which is preliminary data.</text>
</comment>
<dbReference type="VEuPathDB" id="TriTrypDB:TM35_000032100"/>
<dbReference type="PROSITE" id="PS51495">
    <property type="entry name" value="GLUE"/>
    <property type="match status" value="1"/>
</dbReference>
<name>A0A1X0P698_9TRYP</name>
<dbReference type="SUPFAM" id="SSF46785">
    <property type="entry name" value="Winged helix' DNA-binding domain"/>
    <property type="match status" value="2"/>
</dbReference>
<dbReference type="InterPro" id="IPR040608">
    <property type="entry name" value="Snf8/Vps36"/>
</dbReference>
<dbReference type="Gene3D" id="1.10.10.10">
    <property type="entry name" value="Winged helix-like DNA-binding domain superfamily/Winged helix DNA-binding domain"/>
    <property type="match status" value="1"/>
</dbReference>
<dbReference type="InterPro" id="IPR036388">
    <property type="entry name" value="WH-like_DNA-bd_sf"/>
</dbReference>
<dbReference type="OrthoDB" id="271448at2759"/>
<evidence type="ECO:0000256" key="5">
    <source>
        <dbReference type="SAM" id="MobiDB-lite"/>
    </source>
</evidence>
<dbReference type="InterPro" id="IPR021648">
    <property type="entry name" value="GLUE_dom"/>
</dbReference>
<evidence type="ECO:0000256" key="4">
    <source>
        <dbReference type="RuleBase" id="RU367095"/>
    </source>
</evidence>
<dbReference type="Proteomes" id="UP000192257">
    <property type="component" value="Unassembled WGS sequence"/>
</dbReference>
<dbReference type="AlphaFoldDB" id="A0A1X0P698"/>
<feature type="compositionally biased region" description="Polar residues" evidence="5">
    <location>
        <begin position="157"/>
        <end position="166"/>
    </location>
</feature>
<dbReference type="InterPro" id="IPR037855">
    <property type="entry name" value="Vps36"/>
</dbReference>
<proteinExistence type="inferred from homology"/>
<comment type="function">
    <text evidence="4">Component of the ESCRT-II complex (endosomal sorting complex required for transport II), which is required for multivesicular body (MVB) formation and sorting of endosomal cargo proteins into MVBs.</text>
</comment>
<evidence type="ECO:0000259" key="6">
    <source>
        <dbReference type="PROSITE" id="PS51495"/>
    </source>
</evidence>
<dbReference type="SUPFAM" id="SSF50729">
    <property type="entry name" value="PH domain-like"/>
    <property type="match status" value="1"/>
</dbReference>
<feature type="compositionally biased region" description="Low complexity" evidence="5">
    <location>
        <begin position="131"/>
        <end position="156"/>
    </location>
</feature>
<dbReference type="InterPro" id="IPR036390">
    <property type="entry name" value="WH_DNA-bd_sf"/>
</dbReference>
<dbReference type="Gene3D" id="2.30.29.30">
    <property type="entry name" value="Pleckstrin-homology domain (PH domain)/Phosphotyrosine-binding domain (PTB)"/>
    <property type="match status" value="1"/>
</dbReference>
<keyword evidence="2 4" id="KW-0813">Transport</keyword>
<dbReference type="GO" id="GO:0043328">
    <property type="term" value="P:protein transport to vacuole involved in ubiquitin-dependent protein catabolic process via the multivesicular body sorting pathway"/>
    <property type="evidence" value="ECO:0007669"/>
    <property type="project" value="UniProtKB-UniRule"/>
</dbReference>
<dbReference type="Pfam" id="PF04157">
    <property type="entry name" value="EAP30"/>
    <property type="match status" value="1"/>
</dbReference>
<sequence>MNYWEWHTMANMLESDEVVISSQVGVGIYEGERRTEWEEGKLIVSTHHIFFQTSDNNAQLLRLPLETIVRSGHDVYSKGRFAFSHAKIIVPLPGDNIYVKFSFRKGGMEEFFEALRKALREKWWLQKSKINKPSSSLSSSPLPPTIQTTSSITTKPGSSIPSTNNVKKVESKEEQPQEPVFSITDKAGIAGLIRATGENAQLSETLKDIDDVMNNASALVASIRYLRQKQNVSEGNTEGEDDTAIESIEATLGLGTLVRAPTSGITHSQFHKELALEMHTWMTHPKNEHIFGGMPLVPLIELFSLYNKARGGTDLVSPGDVLTACRAMEKQSYSQYTLKQLSSGRLALQHKDISLVLEKLVPLLGPQLCNPKEKQKRENEKSNINISTTTVFPDSWMALKSVNELQFAAKLHVARSVALDLLQELELHGYLCRSGGNYGCIAFHWNIFVF</sequence>
<evidence type="ECO:0000313" key="7">
    <source>
        <dbReference type="EMBL" id="ORC92457.1"/>
    </source>
</evidence>
<keyword evidence="4" id="KW-0963">Cytoplasm</keyword>